<dbReference type="Proteomes" id="UP000054324">
    <property type="component" value="Unassembled WGS sequence"/>
</dbReference>
<dbReference type="KEGG" id="ovi:T265_07769"/>
<evidence type="ECO:0000313" key="2">
    <source>
        <dbReference type="Proteomes" id="UP000054324"/>
    </source>
</evidence>
<sequence>MLHKSTQAKKNYPPNRALMVSPRMVAKRLQVICHSRRTESNHPRIFTTGSPKPVCYPNLMAHDQHKWLVPHWVRNTTDQSATTLRQNNATLTFEPLRTVRYAPRC</sequence>
<name>A0A074ZG46_OPIVI</name>
<dbReference type="AlphaFoldDB" id="A0A074ZG46"/>
<dbReference type="RefSeq" id="XP_009171638.1">
    <property type="nucleotide sequence ID" value="XM_009173374.1"/>
</dbReference>
<dbReference type="CTD" id="20321948"/>
<accession>A0A074ZG46</accession>
<protein>
    <submittedName>
        <fullName evidence="1">Uncharacterized protein</fullName>
    </submittedName>
</protein>
<evidence type="ECO:0000313" key="1">
    <source>
        <dbReference type="EMBL" id="KER24627.1"/>
    </source>
</evidence>
<dbReference type="EMBL" id="KL596803">
    <property type="protein sequence ID" value="KER24627.1"/>
    <property type="molecule type" value="Genomic_DNA"/>
</dbReference>
<proteinExistence type="predicted"/>
<keyword evidence="2" id="KW-1185">Reference proteome</keyword>
<dbReference type="GeneID" id="20321948"/>
<gene>
    <name evidence="1" type="ORF">T265_07769</name>
</gene>
<organism evidence="1 2">
    <name type="scientific">Opisthorchis viverrini</name>
    <name type="common">Southeast Asian liver fluke</name>
    <dbReference type="NCBI Taxonomy" id="6198"/>
    <lineage>
        <taxon>Eukaryota</taxon>
        <taxon>Metazoa</taxon>
        <taxon>Spiralia</taxon>
        <taxon>Lophotrochozoa</taxon>
        <taxon>Platyhelminthes</taxon>
        <taxon>Trematoda</taxon>
        <taxon>Digenea</taxon>
        <taxon>Opisthorchiida</taxon>
        <taxon>Opisthorchiata</taxon>
        <taxon>Opisthorchiidae</taxon>
        <taxon>Opisthorchis</taxon>
    </lineage>
</organism>
<reference evidence="1 2" key="1">
    <citation type="submission" date="2013-11" db="EMBL/GenBank/DDBJ databases">
        <title>Opisthorchis viverrini - life in the bile duct.</title>
        <authorList>
            <person name="Young N.D."/>
            <person name="Nagarajan N."/>
            <person name="Lin S.J."/>
            <person name="Korhonen P.K."/>
            <person name="Jex A.R."/>
            <person name="Hall R.S."/>
            <person name="Safavi-Hemami H."/>
            <person name="Kaewkong W."/>
            <person name="Bertrand D."/>
            <person name="Gao S."/>
            <person name="Seet Q."/>
            <person name="Wongkham S."/>
            <person name="Teh B.T."/>
            <person name="Wongkham C."/>
            <person name="Intapan P.M."/>
            <person name="Maleewong W."/>
            <person name="Yang X."/>
            <person name="Hu M."/>
            <person name="Wang Z."/>
            <person name="Hofmann A."/>
            <person name="Sternberg P.W."/>
            <person name="Tan P."/>
            <person name="Wang J."/>
            <person name="Gasser R.B."/>
        </authorList>
    </citation>
    <scope>NUCLEOTIDE SEQUENCE [LARGE SCALE GENOMIC DNA]</scope>
</reference>